<dbReference type="RefSeq" id="WP_058353865.1">
    <property type="nucleotide sequence ID" value="NZ_CABMMD010000197.1"/>
</dbReference>
<proteinExistence type="predicted"/>
<gene>
    <name evidence="2" type="ORF">ASU35_03590</name>
</gene>
<dbReference type="Pfam" id="PF23343">
    <property type="entry name" value="REP_ORF2-G2P"/>
    <property type="match status" value="1"/>
</dbReference>
<dbReference type="InterPro" id="IPR056906">
    <property type="entry name" value="ORF2/G2P_dom"/>
</dbReference>
<dbReference type="OrthoDB" id="2039188at2"/>
<keyword evidence="3" id="KW-1185">Reference proteome</keyword>
<sequence>MRVRKMNQVDVKLHDLTKVKLKTAGNTSVVQFTAGNNKTCTVRNLSKDTYLDTRTGEVKQKKKSESRYQSPKSVRKSINRLMDLIRCNATDPAKCKWITVTYENVMTDGKQAFLDAKLFLRKLKRYLAKQIEISSGQQSFNYITIAEPQGESHGNSWHLHILLIFEDTAPFIENDTITELWSHGITFTHKVFDGDGLALYFKVYLSDIEYEDDNAEDEDKDNTDKPATVEKLVDGVTKQFIKGERLKYYPRGMNLFSSSRGMKKPVVEELTNKEAMARVGDAKLVYRETYSIGADKKGNLVDKRYYKKKV</sequence>
<organism evidence="2 3">
    <name type="scientific">Acetivibrio ethanolgignens</name>
    <dbReference type="NCBI Taxonomy" id="290052"/>
    <lineage>
        <taxon>Bacteria</taxon>
        <taxon>Bacillati</taxon>
        <taxon>Bacillota</taxon>
        <taxon>Clostridia</taxon>
        <taxon>Eubacteriales</taxon>
        <taxon>Oscillospiraceae</taxon>
        <taxon>Acetivibrio</taxon>
    </lineage>
</organism>
<evidence type="ECO:0000313" key="2">
    <source>
        <dbReference type="EMBL" id="KSV57810.1"/>
    </source>
</evidence>
<name>A0A0V8QB80_9FIRM</name>
<feature type="domain" description="Replication-associated protein ORF2/G2P" evidence="1">
    <location>
        <begin position="96"/>
        <end position="206"/>
    </location>
</feature>
<dbReference type="AlphaFoldDB" id="A0A0V8QB80"/>
<comment type="caution">
    <text evidence="2">The sequence shown here is derived from an EMBL/GenBank/DDBJ whole genome shotgun (WGS) entry which is preliminary data.</text>
</comment>
<accession>A0A0V8QB80</accession>
<evidence type="ECO:0000259" key="1">
    <source>
        <dbReference type="Pfam" id="PF23343"/>
    </source>
</evidence>
<protein>
    <recommendedName>
        <fullName evidence="1">Replication-associated protein ORF2/G2P domain-containing protein</fullName>
    </recommendedName>
</protein>
<dbReference type="Proteomes" id="UP000054874">
    <property type="component" value="Unassembled WGS sequence"/>
</dbReference>
<reference evidence="2 3" key="1">
    <citation type="submission" date="2015-11" db="EMBL/GenBank/DDBJ databases">
        <title>Butyribacter intestini gen. nov., sp. nov., a butyric acid-producing bacterium of the family Lachnospiraceae isolated from the human faeces.</title>
        <authorList>
            <person name="Zou Y."/>
            <person name="Xue W."/>
            <person name="Luo G."/>
            <person name="Lv M."/>
        </authorList>
    </citation>
    <scope>NUCLEOTIDE SEQUENCE [LARGE SCALE GENOMIC DNA]</scope>
    <source>
        <strain evidence="2 3">ACET-33324</strain>
    </source>
</reference>
<evidence type="ECO:0000313" key="3">
    <source>
        <dbReference type="Proteomes" id="UP000054874"/>
    </source>
</evidence>
<dbReference type="EMBL" id="LNAM01000197">
    <property type="protein sequence ID" value="KSV57810.1"/>
    <property type="molecule type" value="Genomic_DNA"/>
</dbReference>